<dbReference type="CDD" id="cd14279">
    <property type="entry name" value="CUE"/>
    <property type="match status" value="1"/>
</dbReference>
<comment type="caution">
    <text evidence="1">The sequence shown here is derived from an EMBL/GenBank/DDBJ whole genome shotgun (WGS) entry which is preliminary data.</text>
</comment>
<name>A0A9Q3I904_9BASI</name>
<keyword evidence="2" id="KW-1185">Reference proteome</keyword>
<dbReference type="OrthoDB" id="3419290at2759"/>
<sequence length="152" mass="17842">MENSFESGIFSIERDRPMSWFLKQKDRLTALHPDMSEAMLHKRILRKCGGDLEHAIRSRWLEPCSTEDYINAMEDITTRTKIGRNWYKPPMENKTNGKPIPKPNKPHYKAPLKCHKFVSTSHLANTCPKKTRINEIEMEKDETKRNKLSLCK</sequence>
<dbReference type="AlphaFoldDB" id="A0A9Q3I904"/>
<accession>A0A9Q3I904</accession>
<proteinExistence type="predicted"/>
<reference evidence="1" key="1">
    <citation type="submission" date="2021-03" db="EMBL/GenBank/DDBJ databases">
        <title>Draft genome sequence of rust myrtle Austropuccinia psidii MF-1, a brazilian biotype.</title>
        <authorList>
            <person name="Quecine M.C."/>
            <person name="Pachon D.M.R."/>
            <person name="Bonatelli M.L."/>
            <person name="Correr F.H."/>
            <person name="Franceschini L.M."/>
            <person name="Leite T.F."/>
            <person name="Margarido G.R.A."/>
            <person name="Almeida C.A."/>
            <person name="Ferrarezi J.A."/>
            <person name="Labate C.A."/>
        </authorList>
    </citation>
    <scope>NUCLEOTIDE SEQUENCE</scope>
    <source>
        <strain evidence="1">MF-1</strain>
    </source>
</reference>
<protein>
    <submittedName>
        <fullName evidence="1">Uncharacterized protein</fullName>
    </submittedName>
</protein>
<dbReference type="Proteomes" id="UP000765509">
    <property type="component" value="Unassembled WGS sequence"/>
</dbReference>
<organism evidence="1 2">
    <name type="scientific">Austropuccinia psidii MF-1</name>
    <dbReference type="NCBI Taxonomy" id="1389203"/>
    <lineage>
        <taxon>Eukaryota</taxon>
        <taxon>Fungi</taxon>
        <taxon>Dikarya</taxon>
        <taxon>Basidiomycota</taxon>
        <taxon>Pucciniomycotina</taxon>
        <taxon>Pucciniomycetes</taxon>
        <taxon>Pucciniales</taxon>
        <taxon>Sphaerophragmiaceae</taxon>
        <taxon>Austropuccinia</taxon>
    </lineage>
</organism>
<evidence type="ECO:0000313" key="1">
    <source>
        <dbReference type="EMBL" id="MBW0530229.1"/>
    </source>
</evidence>
<evidence type="ECO:0000313" key="2">
    <source>
        <dbReference type="Proteomes" id="UP000765509"/>
    </source>
</evidence>
<gene>
    <name evidence="1" type="ORF">O181_069944</name>
</gene>
<dbReference type="EMBL" id="AVOT02035810">
    <property type="protein sequence ID" value="MBW0530229.1"/>
    <property type="molecule type" value="Genomic_DNA"/>
</dbReference>